<dbReference type="AlphaFoldDB" id="A0A517SUC7"/>
<evidence type="ECO:0000313" key="2">
    <source>
        <dbReference type="Proteomes" id="UP000315003"/>
    </source>
</evidence>
<dbReference type="EMBL" id="CP036272">
    <property type="protein sequence ID" value="QDT59718.1"/>
    <property type="molecule type" value="Genomic_DNA"/>
</dbReference>
<name>A0A517SUC7_9BACT</name>
<protein>
    <submittedName>
        <fullName evidence="1">Uncharacterized protein</fullName>
    </submittedName>
</protein>
<proteinExistence type="predicted"/>
<dbReference type="Proteomes" id="UP000315003">
    <property type="component" value="Chromosome"/>
</dbReference>
<evidence type="ECO:0000313" key="1">
    <source>
        <dbReference type="EMBL" id="QDT59718.1"/>
    </source>
</evidence>
<keyword evidence="2" id="KW-1185">Reference proteome</keyword>
<organism evidence="1 2">
    <name type="scientific">Stieleria bergensis</name>
    <dbReference type="NCBI Taxonomy" id="2528025"/>
    <lineage>
        <taxon>Bacteria</taxon>
        <taxon>Pseudomonadati</taxon>
        <taxon>Planctomycetota</taxon>
        <taxon>Planctomycetia</taxon>
        <taxon>Pirellulales</taxon>
        <taxon>Pirellulaceae</taxon>
        <taxon>Stieleria</taxon>
    </lineage>
</organism>
<accession>A0A517SUC7</accession>
<sequence>MTAVFLFTSGVAAKAERAVADMPHCRRDVFSTRDGQANLPEASGGFVAIVVSFQLIR</sequence>
<gene>
    <name evidence="1" type="ORF">SV7mr_22270</name>
</gene>
<reference evidence="1 2" key="1">
    <citation type="submission" date="2019-02" db="EMBL/GenBank/DDBJ databases">
        <title>Deep-cultivation of Planctomycetes and their phenomic and genomic characterization uncovers novel biology.</title>
        <authorList>
            <person name="Wiegand S."/>
            <person name="Jogler M."/>
            <person name="Boedeker C."/>
            <person name="Pinto D."/>
            <person name="Vollmers J."/>
            <person name="Rivas-Marin E."/>
            <person name="Kohn T."/>
            <person name="Peeters S.H."/>
            <person name="Heuer A."/>
            <person name="Rast P."/>
            <person name="Oberbeckmann S."/>
            <person name="Bunk B."/>
            <person name="Jeske O."/>
            <person name="Meyerdierks A."/>
            <person name="Storesund J.E."/>
            <person name="Kallscheuer N."/>
            <person name="Luecker S."/>
            <person name="Lage O.M."/>
            <person name="Pohl T."/>
            <person name="Merkel B.J."/>
            <person name="Hornburger P."/>
            <person name="Mueller R.-W."/>
            <person name="Bruemmer F."/>
            <person name="Labrenz M."/>
            <person name="Spormann A.M."/>
            <person name="Op den Camp H."/>
            <person name="Overmann J."/>
            <person name="Amann R."/>
            <person name="Jetten M.S.M."/>
            <person name="Mascher T."/>
            <person name="Medema M.H."/>
            <person name="Devos D.P."/>
            <person name="Kaster A.-K."/>
            <person name="Ovreas L."/>
            <person name="Rohde M."/>
            <person name="Galperin M.Y."/>
            <person name="Jogler C."/>
        </authorList>
    </citation>
    <scope>NUCLEOTIDE SEQUENCE [LARGE SCALE GENOMIC DNA]</scope>
    <source>
        <strain evidence="1 2">SV_7m_r</strain>
    </source>
</reference>